<organism evidence="1 2">
    <name type="scientific">Catharanthus roseus</name>
    <name type="common">Madagascar periwinkle</name>
    <name type="synonym">Vinca rosea</name>
    <dbReference type="NCBI Taxonomy" id="4058"/>
    <lineage>
        <taxon>Eukaryota</taxon>
        <taxon>Viridiplantae</taxon>
        <taxon>Streptophyta</taxon>
        <taxon>Embryophyta</taxon>
        <taxon>Tracheophyta</taxon>
        <taxon>Spermatophyta</taxon>
        <taxon>Magnoliopsida</taxon>
        <taxon>eudicotyledons</taxon>
        <taxon>Gunneridae</taxon>
        <taxon>Pentapetalae</taxon>
        <taxon>asterids</taxon>
        <taxon>lamiids</taxon>
        <taxon>Gentianales</taxon>
        <taxon>Apocynaceae</taxon>
        <taxon>Rauvolfioideae</taxon>
        <taxon>Vinceae</taxon>
        <taxon>Catharanthinae</taxon>
        <taxon>Catharanthus</taxon>
    </lineage>
</organism>
<protein>
    <submittedName>
        <fullName evidence="1">Uncharacterized protein</fullName>
    </submittedName>
</protein>
<comment type="caution">
    <text evidence="1">The sequence shown here is derived from an EMBL/GenBank/DDBJ whole genome shotgun (WGS) entry which is preliminary data.</text>
</comment>
<evidence type="ECO:0000313" key="2">
    <source>
        <dbReference type="Proteomes" id="UP001060085"/>
    </source>
</evidence>
<sequence>MPEPKYVIAMGACTIIGGMLCTDSYSYPPKPEAGIDAIAKLRRKISREIYEDRIRPQRSNRRFTTNHKFHSSRSMNSENYDQGFLYQPASTFTSEILTETFFKYKSSYFFVQNQINLHKFHRKGHLSAWLVRHWLIHRSLSFDYQGIETLQIKFEDWHSIAIILYVYAPSGLLASAYHFTRIEYGVDQPEEVCIKVFVSRRNPRIPSVFWV</sequence>
<name>A0ACC0AW50_CATRO</name>
<keyword evidence="2" id="KW-1185">Reference proteome</keyword>
<proteinExistence type="predicted"/>
<dbReference type="EMBL" id="CM044705">
    <property type="protein sequence ID" value="KAI5664232.1"/>
    <property type="molecule type" value="Genomic_DNA"/>
</dbReference>
<reference evidence="2" key="1">
    <citation type="journal article" date="2023" name="Nat. Plants">
        <title>Single-cell RNA sequencing provides a high-resolution roadmap for understanding the multicellular compartmentation of specialized metabolism.</title>
        <authorList>
            <person name="Sun S."/>
            <person name="Shen X."/>
            <person name="Li Y."/>
            <person name="Li Y."/>
            <person name="Wang S."/>
            <person name="Li R."/>
            <person name="Zhang H."/>
            <person name="Shen G."/>
            <person name="Guo B."/>
            <person name="Wei J."/>
            <person name="Xu J."/>
            <person name="St-Pierre B."/>
            <person name="Chen S."/>
            <person name="Sun C."/>
        </authorList>
    </citation>
    <scope>NUCLEOTIDE SEQUENCE [LARGE SCALE GENOMIC DNA]</scope>
</reference>
<dbReference type="Proteomes" id="UP001060085">
    <property type="component" value="Linkage Group LG05"/>
</dbReference>
<gene>
    <name evidence="1" type="ORF">M9H77_23555</name>
</gene>
<evidence type="ECO:0000313" key="1">
    <source>
        <dbReference type="EMBL" id="KAI5664232.1"/>
    </source>
</evidence>
<accession>A0ACC0AW50</accession>